<keyword evidence="1" id="KW-0732">Signal</keyword>
<dbReference type="PANTHER" id="PTHR45784:SF8">
    <property type="entry name" value="C-TYPE MANNOSE RECEPTOR 2-RELATED"/>
    <property type="match status" value="1"/>
</dbReference>
<dbReference type="PROSITE" id="PS51257">
    <property type="entry name" value="PROKAR_LIPOPROTEIN"/>
    <property type="match status" value="1"/>
</dbReference>
<proteinExistence type="predicted"/>
<organism evidence="3 4">
    <name type="scientific">Triplophysa tibetana</name>
    <dbReference type="NCBI Taxonomy" id="1572043"/>
    <lineage>
        <taxon>Eukaryota</taxon>
        <taxon>Metazoa</taxon>
        <taxon>Chordata</taxon>
        <taxon>Craniata</taxon>
        <taxon>Vertebrata</taxon>
        <taxon>Euteleostomi</taxon>
        <taxon>Actinopterygii</taxon>
        <taxon>Neopterygii</taxon>
        <taxon>Teleostei</taxon>
        <taxon>Ostariophysi</taxon>
        <taxon>Cypriniformes</taxon>
        <taxon>Nemacheilidae</taxon>
        <taxon>Triplophysa</taxon>
    </lineage>
</organism>
<comment type="caution">
    <text evidence="3">The sequence shown here is derived from an EMBL/GenBank/DDBJ whole genome shotgun (WGS) entry which is preliminary data.</text>
</comment>
<dbReference type="EMBL" id="SOYY01000010">
    <property type="protein sequence ID" value="KAA0716157.1"/>
    <property type="molecule type" value="Genomic_DNA"/>
</dbReference>
<dbReference type="SUPFAM" id="SSF56436">
    <property type="entry name" value="C-type lectin-like"/>
    <property type="match status" value="2"/>
</dbReference>
<feature type="domain" description="C-type lectin" evidence="2">
    <location>
        <begin position="128"/>
        <end position="248"/>
    </location>
</feature>
<gene>
    <name evidence="3" type="ORF">E1301_Tti019921</name>
</gene>
<dbReference type="Gene3D" id="3.10.100.10">
    <property type="entry name" value="Mannose-Binding Protein A, subunit A"/>
    <property type="match status" value="2"/>
</dbReference>
<evidence type="ECO:0000256" key="1">
    <source>
        <dbReference type="SAM" id="SignalP"/>
    </source>
</evidence>
<dbReference type="InterPro" id="IPR016186">
    <property type="entry name" value="C-type_lectin-like/link_sf"/>
</dbReference>
<evidence type="ECO:0000313" key="3">
    <source>
        <dbReference type="EMBL" id="KAA0716157.1"/>
    </source>
</evidence>
<dbReference type="Pfam" id="PF00059">
    <property type="entry name" value="Lectin_C"/>
    <property type="match status" value="2"/>
</dbReference>
<evidence type="ECO:0000313" key="4">
    <source>
        <dbReference type="Proteomes" id="UP000324632"/>
    </source>
</evidence>
<dbReference type="PANTHER" id="PTHR45784">
    <property type="entry name" value="C-TYPE LECTIN DOMAIN FAMILY 20 MEMBER A-RELATED"/>
    <property type="match status" value="1"/>
</dbReference>
<dbReference type="PROSITE" id="PS50041">
    <property type="entry name" value="C_TYPE_LECTIN_2"/>
    <property type="match status" value="2"/>
</dbReference>
<feature type="signal peptide" evidence="1">
    <location>
        <begin position="1"/>
        <end position="19"/>
    </location>
</feature>
<dbReference type="Proteomes" id="UP000324632">
    <property type="component" value="Chromosome 10"/>
</dbReference>
<dbReference type="AlphaFoldDB" id="A0A5A9P671"/>
<name>A0A5A9P671_9TELE</name>
<feature type="domain" description="C-type lectin" evidence="2">
    <location>
        <begin position="24"/>
        <end position="133"/>
    </location>
</feature>
<evidence type="ECO:0000259" key="2">
    <source>
        <dbReference type="PROSITE" id="PS50041"/>
    </source>
</evidence>
<keyword evidence="4" id="KW-1185">Reference proteome</keyword>
<sequence length="256" mass="30055">MKTTLTVLLIIQLYGLASCAIKQHYFINEEKTWNEAQQYCRTFYHDLSTFIDEIEEQQFLKDAVNQTSNAWVGLYKRYETWTWTWTWTTGEVATQIIWDNNQPGSGHCAMLHKDIKKLHTDWGFNSYHPFFCMNVSEIVLVDQSESWEGALDYCRHHHDDLASLSSNRSMTDALSKITGDQTQYVWIGLRFLAGRWFWISGDDLIFKVWSSDEQLQCPAQNQRCAALNKNTKTWTPRDCEEKLNFLCVLDNQKVCY</sequence>
<reference evidence="3 4" key="1">
    <citation type="journal article" date="2019" name="Mol. Ecol. Resour.">
        <title>Chromosome-level genome assembly of Triplophysa tibetana, a fish adapted to the harsh high-altitude environment of the Tibetan Plateau.</title>
        <authorList>
            <person name="Yang X."/>
            <person name="Liu H."/>
            <person name="Ma Z."/>
            <person name="Zou Y."/>
            <person name="Zou M."/>
            <person name="Mao Y."/>
            <person name="Li X."/>
            <person name="Wang H."/>
            <person name="Chen T."/>
            <person name="Wang W."/>
            <person name="Yang R."/>
        </authorList>
    </citation>
    <scope>NUCLEOTIDE SEQUENCE [LARGE SCALE GENOMIC DNA]</scope>
    <source>
        <strain evidence="3">TTIB1903HZAU</strain>
        <tissue evidence="3">Muscle</tissue>
    </source>
</reference>
<accession>A0A5A9P671</accession>
<dbReference type="SMART" id="SM00034">
    <property type="entry name" value="CLECT"/>
    <property type="match status" value="2"/>
</dbReference>
<dbReference type="InterPro" id="IPR001304">
    <property type="entry name" value="C-type_lectin-like"/>
</dbReference>
<feature type="chain" id="PRO_5023072863" description="C-type lectin domain-containing protein" evidence="1">
    <location>
        <begin position="20"/>
        <end position="256"/>
    </location>
</feature>
<protein>
    <recommendedName>
        <fullName evidence="2">C-type lectin domain-containing protein</fullName>
    </recommendedName>
</protein>
<dbReference type="InterPro" id="IPR016187">
    <property type="entry name" value="CTDL_fold"/>
</dbReference>